<keyword evidence="4" id="KW-1133">Transmembrane helix</keyword>
<proteinExistence type="predicted"/>
<evidence type="ECO:0000256" key="4">
    <source>
        <dbReference type="SAM" id="Phobius"/>
    </source>
</evidence>
<name>A0A0W8E490_9ZZZZ</name>
<accession>A0A0W8E490</accession>
<dbReference type="Pfam" id="PF02646">
    <property type="entry name" value="RmuC"/>
    <property type="match status" value="1"/>
</dbReference>
<dbReference type="GO" id="GO:0006310">
    <property type="term" value="P:DNA recombination"/>
    <property type="evidence" value="ECO:0007669"/>
    <property type="project" value="UniProtKB-KW"/>
</dbReference>
<keyword evidence="4" id="KW-0812">Transmembrane</keyword>
<feature type="coiled-coil region" evidence="3">
    <location>
        <begin position="59"/>
        <end position="163"/>
    </location>
</feature>
<organism evidence="5">
    <name type="scientific">hydrocarbon metagenome</name>
    <dbReference type="NCBI Taxonomy" id="938273"/>
    <lineage>
        <taxon>unclassified sequences</taxon>
        <taxon>metagenomes</taxon>
        <taxon>ecological metagenomes</taxon>
    </lineage>
</organism>
<dbReference type="PANTHER" id="PTHR30563">
    <property type="entry name" value="DNA RECOMBINATION PROTEIN RMUC"/>
    <property type="match status" value="1"/>
</dbReference>
<keyword evidence="1 3" id="KW-0175">Coiled coil</keyword>
<dbReference type="PANTHER" id="PTHR30563:SF0">
    <property type="entry name" value="DNA RECOMBINATION PROTEIN RMUC"/>
    <property type="match status" value="1"/>
</dbReference>
<protein>
    <submittedName>
        <fullName evidence="5">Dna recombination protein rmuc</fullName>
    </submittedName>
</protein>
<gene>
    <name evidence="5" type="ORF">ASZ90_019100</name>
</gene>
<keyword evidence="4" id="KW-0472">Membrane</keyword>
<comment type="caution">
    <text evidence="5">The sequence shown here is derived from an EMBL/GenBank/DDBJ whole genome shotgun (WGS) entry which is preliminary data.</text>
</comment>
<reference evidence="5" key="1">
    <citation type="journal article" date="2015" name="Proc. Natl. Acad. Sci. U.S.A.">
        <title>Networks of energetic and metabolic interactions define dynamics in microbial communities.</title>
        <authorList>
            <person name="Embree M."/>
            <person name="Liu J.K."/>
            <person name="Al-Bassam M.M."/>
            <person name="Zengler K."/>
        </authorList>
    </citation>
    <scope>NUCLEOTIDE SEQUENCE</scope>
</reference>
<evidence type="ECO:0000256" key="3">
    <source>
        <dbReference type="SAM" id="Coils"/>
    </source>
</evidence>
<evidence type="ECO:0000256" key="2">
    <source>
        <dbReference type="ARBA" id="ARBA00023172"/>
    </source>
</evidence>
<feature type="transmembrane region" description="Helical" evidence="4">
    <location>
        <begin position="6"/>
        <end position="26"/>
    </location>
</feature>
<sequence length="519" mass="59096">MDTYLLNIVIFFAAVVIGFCISIPFTRSIINADQQKHESESRALEQLWVQRLEDKEAYLTEVRNTMENLHIEIEGLREQLSEQQQARAAAEEKNHRLILLEGQLNEQKGNLDSMREENTRLNTLHAELKSRLEEEKKKTIDNLALLQDARENLLQSFQALSSEALKSNNQAFLELAHTTLEKYQQGARGELEMRQEAINHLVNPLQEALQQVKEQVRTIEKERVGAYASLSEQIKSMAATQVQLQGETAGLVKALRAPAARGRWGEIQLRRVVEVAGMIQYCDFVEQQSTNTDGRGLMRPDMIIRLPGGRNVVIDSKAPLQAYLEAVETLDEQQKILHLKDHARQVKNHINNLGSKSYWEQFEPTPEFAVLFLPGESFFSAALEYQPQLIEYGVEQRVIIATPTTLIALLRSVAYGWRQEQVGENARIISEMGKELYDRIRVMAEHFIDMRRGLEKTVESYNRTAGSLEGRVLVTARKFKDMGIASSSELKSPLPIEKPLRILNAGEKIEQKEIDANIL</sequence>
<evidence type="ECO:0000313" key="5">
    <source>
        <dbReference type="EMBL" id="KUG03464.1"/>
    </source>
</evidence>
<keyword evidence="2" id="KW-0233">DNA recombination</keyword>
<evidence type="ECO:0000256" key="1">
    <source>
        <dbReference type="ARBA" id="ARBA00023054"/>
    </source>
</evidence>
<dbReference type="AlphaFoldDB" id="A0A0W8E490"/>
<dbReference type="EMBL" id="LNQE01001879">
    <property type="protein sequence ID" value="KUG03464.1"/>
    <property type="molecule type" value="Genomic_DNA"/>
</dbReference>
<dbReference type="InterPro" id="IPR003798">
    <property type="entry name" value="DNA_recombination_RmuC"/>
</dbReference>